<feature type="region of interest" description="Disordered" evidence="1">
    <location>
        <begin position="1"/>
        <end position="30"/>
    </location>
</feature>
<keyword evidence="3" id="KW-1185">Reference proteome</keyword>
<proteinExistence type="predicted"/>
<evidence type="ECO:0000256" key="1">
    <source>
        <dbReference type="SAM" id="MobiDB-lite"/>
    </source>
</evidence>
<sequence>MSWTLGCDGSYSSHCPSGERTSLGATSPWRPQAPLSQIGGDFLSLYQERVADAQHAFSIPVVTSIVEQPQFLVQQNRTIMGYVQEFFLYGCEVIF</sequence>
<evidence type="ECO:0000313" key="2">
    <source>
        <dbReference type="EMBL" id="PKU39096.1"/>
    </source>
</evidence>
<gene>
    <name evidence="2" type="ORF">llap_10599</name>
</gene>
<reference evidence="3" key="1">
    <citation type="submission" date="2017-11" db="EMBL/GenBank/DDBJ databases">
        <authorList>
            <person name="Lima N.C."/>
            <person name="Parody-Merino A.M."/>
            <person name="Battley P.F."/>
            <person name="Fidler A.E."/>
            <person name="Prosdocimi F."/>
        </authorList>
    </citation>
    <scope>NUCLEOTIDE SEQUENCE [LARGE SCALE GENOMIC DNA]</scope>
</reference>
<name>A0A2I0TZ41_LIMLA</name>
<feature type="compositionally biased region" description="Polar residues" evidence="1">
    <location>
        <begin position="10"/>
        <end position="25"/>
    </location>
</feature>
<dbReference type="Proteomes" id="UP000233556">
    <property type="component" value="Unassembled WGS sequence"/>
</dbReference>
<protein>
    <submittedName>
        <fullName evidence="2">Uncharacterized protein</fullName>
    </submittedName>
</protein>
<reference evidence="3" key="2">
    <citation type="submission" date="2017-12" db="EMBL/GenBank/DDBJ databases">
        <title>Genome sequence of the Bar-tailed Godwit (Limosa lapponica baueri).</title>
        <authorList>
            <person name="Lima N.C.B."/>
            <person name="Parody-Merino A.M."/>
            <person name="Battley P.F."/>
            <person name="Fidler A.E."/>
            <person name="Prosdocimi F."/>
        </authorList>
    </citation>
    <scope>NUCLEOTIDE SEQUENCE [LARGE SCALE GENOMIC DNA]</scope>
</reference>
<accession>A0A2I0TZ41</accession>
<dbReference type="AlphaFoldDB" id="A0A2I0TZ41"/>
<dbReference type="EMBL" id="KZ506576">
    <property type="protein sequence ID" value="PKU39096.1"/>
    <property type="molecule type" value="Genomic_DNA"/>
</dbReference>
<evidence type="ECO:0000313" key="3">
    <source>
        <dbReference type="Proteomes" id="UP000233556"/>
    </source>
</evidence>
<organism evidence="2 3">
    <name type="scientific">Limosa lapponica baueri</name>
    <dbReference type="NCBI Taxonomy" id="1758121"/>
    <lineage>
        <taxon>Eukaryota</taxon>
        <taxon>Metazoa</taxon>
        <taxon>Chordata</taxon>
        <taxon>Craniata</taxon>
        <taxon>Vertebrata</taxon>
        <taxon>Euteleostomi</taxon>
        <taxon>Archelosauria</taxon>
        <taxon>Archosauria</taxon>
        <taxon>Dinosauria</taxon>
        <taxon>Saurischia</taxon>
        <taxon>Theropoda</taxon>
        <taxon>Coelurosauria</taxon>
        <taxon>Aves</taxon>
        <taxon>Neognathae</taxon>
        <taxon>Neoaves</taxon>
        <taxon>Charadriiformes</taxon>
        <taxon>Scolopacidae</taxon>
        <taxon>Limosa</taxon>
    </lineage>
</organism>